<gene>
    <name evidence="2" type="ORF">GJW-30_1_02866</name>
</gene>
<keyword evidence="2" id="KW-0378">Hydrolase</keyword>
<evidence type="ECO:0000259" key="1">
    <source>
        <dbReference type="Pfam" id="PF00149"/>
    </source>
</evidence>
<dbReference type="RefSeq" id="WP_096356437.1">
    <property type="nucleotide sequence ID" value="NZ_AP014946.1"/>
</dbReference>
<feature type="domain" description="Calcineurin-like phosphoesterase" evidence="1">
    <location>
        <begin position="58"/>
        <end position="225"/>
    </location>
</feature>
<organism evidence="2 3">
    <name type="scientific">Variibacter gotjawalensis</name>
    <dbReference type="NCBI Taxonomy" id="1333996"/>
    <lineage>
        <taxon>Bacteria</taxon>
        <taxon>Pseudomonadati</taxon>
        <taxon>Pseudomonadota</taxon>
        <taxon>Alphaproteobacteria</taxon>
        <taxon>Hyphomicrobiales</taxon>
        <taxon>Nitrobacteraceae</taxon>
        <taxon>Variibacter</taxon>
    </lineage>
</organism>
<dbReference type="PANTHER" id="PTHR31302">
    <property type="entry name" value="TRANSMEMBRANE PROTEIN WITH METALLOPHOSPHOESTERASE DOMAIN-RELATED"/>
    <property type="match status" value="1"/>
</dbReference>
<dbReference type="Pfam" id="PF00149">
    <property type="entry name" value="Metallophos"/>
    <property type="match status" value="1"/>
</dbReference>
<accession>A0A0S3PWM0</accession>
<keyword evidence="3" id="KW-1185">Reference proteome</keyword>
<proteinExistence type="predicted"/>
<evidence type="ECO:0000313" key="3">
    <source>
        <dbReference type="Proteomes" id="UP000236884"/>
    </source>
</evidence>
<dbReference type="Gene3D" id="3.60.21.10">
    <property type="match status" value="1"/>
</dbReference>
<dbReference type="KEGG" id="vgo:GJW-30_1_02866"/>
<dbReference type="InterPro" id="IPR029052">
    <property type="entry name" value="Metallo-depent_PP-like"/>
</dbReference>
<dbReference type="SUPFAM" id="SSF56300">
    <property type="entry name" value="Metallo-dependent phosphatases"/>
    <property type="match status" value="1"/>
</dbReference>
<dbReference type="AlphaFoldDB" id="A0A0S3PWM0"/>
<evidence type="ECO:0000313" key="2">
    <source>
        <dbReference type="EMBL" id="BAT60330.1"/>
    </source>
</evidence>
<dbReference type="InterPro" id="IPR004843">
    <property type="entry name" value="Calcineurin-like_PHP"/>
</dbReference>
<dbReference type="OrthoDB" id="9780884at2"/>
<name>A0A0S3PWM0_9BRAD</name>
<dbReference type="EMBL" id="AP014946">
    <property type="protein sequence ID" value="BAT60330.1"/>
    <property type="molecule type" value="Genomic_DNA"/>
</dbReference>
<dbReference type="InterPro" id="IPR051158">
    <property type="entry name" value="Metallophosphoesterase_sf"/>
</dbReference>
<protein>
    <submittedName>
        <fullName evidence="2">Putative metallophosphoesterase</fullName>
        <ecNumber evidence="2">3.1.-.-</ecNumber>
    </submittedName>
</protein>
<sequence>MSGFSDWDDRLTLWLVKPPYRDETGDKGWVAPFAHAQPHAIRELDFSIPGWPRFTRPLRIAFLSDFHTGSHTNDIARLDRIVAEAAAYEPDLVLYGGDFVNMIAFGGGRIPPHVIARALGKLTAPLGTFGIIGNHDRSYGPDEVTQALTDANVRMLYDEIVTVDYEGHSLAIVGIPDARVDRAAPAKLLGTLKGDQPSIVLTHDPVWFRDVPQGPHLTLAGHTHGGQIVFPLIGPIRNASKAPWSWTYGLVEEPGKRMYVTSGLGCSGIPLRIGRPPEFVIAEATG</sequence>
<dbReference type="EC" id="3.1.-.-" evidence="2"/>
<dbReference type="Proteomes" id="UP000236884">
    <property type="component" value="Chromosome"/>
</dbReference>
<dbReference type="PANTHER" id="PTHR31302:SF0">
    <property type="entry name" value="TRANSMEMBRANE PROTEIN WITH METALLOPHOSPHOESTERASE DOMAIN"/>
    <property type="match status" value="1"/>
</dbReference>
<reference evidence="2 3" key="1">
    <citation type="submission" date="2015-08" db="EMBL/GenBank/DDBJ databases">
        <title>Investigation of the bacterial diversity of lava forest soil.</title>
        <authorList>
            <person name="Lee J.S."/>
        </authorList>
    </citation>
    <scope>NUCLEOTIDE SEQUENCE [LARGE SCALE GENOMIC DNA]</scope>
    <source>
        <strain evidence="2 3">GJW-30</strain>
    </source>
</reference>
<dbReference type="GO" id="GO:0016787">
    <property type="term" value="F:hydrolase activity"/>
    <property type="evidence" value="ECO:0007669"/>
    <property type="project" value="UniProtKB-KW"/>
</dbReference>